<protein>
    <submittedName>
        <fullName evidence="2">Uncharacterized protein</fullName>
    </submittedName>
</protein>
<keyword evidence="3" id="KW-1185">Reference proteome</keyword>
<evidence type="ECO:0000256" key="1">
    <source>
        <dbReference type="SAM" id="SignalP"/>
    </source>
</evidence>
<comment type="caution">
    <text evidence="2">The sequence shown here is derived from an EMBL/GenBank/DDBJ whole genome shotgun (WGS) entry which is preliminary data.</text>
</comment>
<sequence>MSAQRLKTLVQGLIVLAAILVGVALSPASAHAATHVWAFAQNPEGTYNAGVAETWSYGENIVAEDFHADGWGIRAQLQTLETAPEGYRYWTAAGGVCFDDTSTGNNGGGRTSCERNIAEGKTFRVHVWASRSGSTKWHNYSPSLVA</sequence>
<organism evidence="2 3">
    <name type="scientific">Glycomyces albidus</name>
    <dbReference type="NCBI Taxonomy" id="2656774"/>
    <lineage>
        <taxon>Bacteria</taxon>
        <taxon>Bacillati</taxon>
        <taxon>Actinomycetota</taxon>
        <taxon>Actinomycetes</taxon>
        <taxon>Glycomycetales</taxon>
        <taxon>Glycomycetaceae</taxon>
        <taxon>Glycomyces</taxon>
    </lineage>
</organism>
<feature type="chain" id="PRO_5027053377" evidence="1">
    <location>
        <begin position="33"/>
        <end position="146"/>
    </location>
</feature>
<keyword evidence="1" id="KW-0732">Signal</keyword>
<feature type="signal peptide" evidence="1">
    <location>
        <begin position="1"/>
        <end position="32"/>
    </location>
</feature>
<accession>A0A6L5GCP1</accession>
<gene>
    <name evidence="2" type="ORF">GFD30_17995</name>
</gene>
<dbReference type="Proteomes" id="UP000477750">
    <property type="component" value="Unassembled WGS sequence"/>
</dbReference>
<evidence type="ECO:0000313" key="3">
    <source>
        <dbReference type="Proteomes" id="UP000477750"/>
    </source>
</evidence>
<dbReference type="EMBL" id="WIAO01000024">
    <property type="protein sequence ID" value="MQM27449.1"/>
    <property type="molecule type" value="Genomic_DNA"/>
</dbReference>
<proteinExistence type="predicted"/>
<reference evidence="2 3" key="1">
    <citation type="submission" date="2019-10" db="EMBL/GenBank/DDBJ databases">
        <title>Glycomyces albidus sp. nov., a novel actinomycete isolated from rhizosphere soil of wheat (Triticum aestivum L.).</title>
        <authorList>
            <person name="Qian L."/>
        </authorList>
    </citation>
    <scope>NUCLEOTIDE SEQUENCE [LARGE SCALE GENOMIC DNA]</scope>
    <source>
        <strain evidence="2 3">NEAU-7082</strain>
    </source>
</reference>
<dbReference type="RefSeq" id="WP_153026587.1">
    <property type="nucleotide sequence ID" value="NZ_WIAO01000024.1"/>
</dbReference>
<dbReference type="AlphaFoldDB" id="A0A6L5GCP1"/>
<name>A0A6L5GCP1_9ACTN</name>
<evidence type="ECO:0000313" key="2">
    <source>
        <dbReference type="EMBL" id="MQM27449.1"/>
    </source>
</evidence>